<keyword evidence="2" id="KW-0677">Repeat</keyword>
<evidence type="ECO:0000256" key="2">
    <source>
        <dbReference type="ARBA" id="ARBA00022737"/>
    </source>
</evidence>
<evidence type="ECO:0000256" key="6">
    <source>
        <dbReference type="SAM" id="MobiDB-lite"/>
    </source>
</evidence>
<organism evidence="8 9">
    <name type="scientific">Oncorhynchus tshawytscha</name>
    <name type="common">Chinook salmon</name>
    <name type="synonym">Salmo tshawytscha</name>
    <dbReference type="NCBI Taxonomy" id="74940"/>
    <lineage>
        <taxon>Eukaryota</taxon>
        <taxon>Metazoa</taxon>
        <taxon>Chordata</taxon>
        <taxon>Craniata</taxon>
        <taxon>Vertebrata</taxon>
        <taxon>Euteleostomi</taxon>
        <taxon>Actinopterygii</taxon>
        <taxon>Neopterygii</taxon>
        <taxon>Teleostei</taxon>
        <taxon>Protacanthopterygii</taxon>
        <taxon>Salmoniformes</taxon>
        <taxon>Salmonidae</taxon>
        <taxon>Salmoninae</taxon>
        <taxon>Oncorhynchus</taxon>
    </lineage>
</organism>
<feature type="disulfide bond" evidence="5">
    <location>
        <begin position="56"/>
        <end position="66"/>
    </location>
</feature>
<evidence type="ECO:0000313" key="9">
    <source>
        <dbReference type="Proteomes" id="UP000694402"/>
    </source>
</evidence>
<evidence type="ECO:0000259" key="7">
    <source>
        <dbReference type="PROSITE" id="PS50287"/>
    </source>
</evidence>
<reference evidence="8" key="2">
    <citation type="submission" date="2025-08" db="UniProtKB">
        <authorList>
            <consortium name="Ensembl"/>
        </authorList>
    </citation>
    <scope>IDENTIFICATION</scope>
</reference>
<keyword evidence="3 5" id="KW-1015">Disulfide bond</keyword>
<feature type="region of interest" description="Disordered" evidence="6">
    <location>
        <begin position="167"/>
        <end position="190"/>
    </location>
</feature>
<dbReference type="PANTHER" id="PTHR48071:SF27">
    <property type="entry name" value="SCAVENGER RECEPTOR CYSTEINE-RICH TYPE 1 PROTEIN M130-LIKE"/>
    <property type="match status" value="1"/>
</dbReference>
<dbReference type="SMART" id="SM00202">
    <property type="entry name" value="SR"/>
    <property type="match status" value="1"/>
</dbReference>
<sequence length="190" mass="20644">EVFHGGVWGSVCDDQWDESDVEVVCRQLGLGGVARAWGQAYFGAGSGRVWLDEVRCTGNELTLEQCPKAAWGEHNCLHSEDAGASCTPLTGTHTTQGSPVPLSLVHTTQGLLYPSHCSHTSDMNSRLSTHTPYTHCTVSTLTHTPCTVSTLTHTPCTVSTHTHTPYTHTHTHTPYTHTHTHTHTHTSPTQ</sequence>
<dbReference type="Proteomes" id="UP000694402">
    <property type="component" value="Unassembled WGS sequence"/>
</dbReference>
<protein>
    <recommendedName>
        <fullName evidence="7">SRCR domain-containing protein</fullName>
    </recommendedName>
</protein>
<evidence type="ECO:0000256" key="3">
    <source>
        <dbReference type="ARBA" id="ARBA00023157"/>
    </source>
</evidence>
<name>A0AAZ3SP53_ONCTS</name>
<gene>
    <name evidence="8" type="primary">NAGPA</name>
</gene>
<feature type="disulfide bond" evidence="5">
    <location>
        <begin position="25"/>
        <end position="86"/>
    </location>
</feature>
<evidence type="ECO:0000256" key="5">
    <source>
        <dbReference type="PROSITE-ProRule" id="PRU00196"/>
    </source>
</evidence>
<evidence type="ECO:0000313" key="8">
    <source>
        <dbReference type="Ensembl" id="ENSOTSP00005154819.1"/>
    </source>
</evidence>
<dbReference type="AlphaFoldDB" id="A0AAZ3SP53"/>
<keyword evidence="1" id="KW-0732">Signal</keyword>
<proteinExistence type="predicted"/>
<dbReference type="FunFam" id="3.10.250.10:FF:000006">
    <property type="entry name" value="neurotrypsin isoform X2"/>
    <property type="match status" value="1"/>
</dbReference>
<dbReference type="PRINTS" id="PR00258">
    <property type="entry name" value="SPERACTRCPTR"/>
</dbReference>
<keyword evidence="9" id="KW-1185">Reference proteome</keyword>
<dbReference type="PANTHER" id="PTHR48071">
    <property type="entry name" value="SRCR DOMAIN-CONTAINING PROTEIN"/>
    <property type="match status" value="1"/>
</dbReference>
<accession>A0AAZ3SP53</accession>
<keyword evidence="4" id="KW-0325">Glycoprotein</keyword>
<feature type="compositionally biased region" description="Low complexity" evidence="6">
    <location>
        <begin position="167"/>
        <end position="177"/>
    </location>
</feature>
<dbReference type="GO" id="GO:0031638">
    <property type="term" value="P:zymogen activation"/>
    <property type="evidence" value="ECO:0007669"/>
    <property type="project" value="TreeGrafter"/>
</dbReference>
<evidence type="ECO:0000256" key="1">
    <source>
        <dbReference type="ARBA" id="ARBA00022729"/>
    </source>
</evidence>
<dbReference type="SUPFAM" id="SSF56487">
    <property type="entry name" value="SRCR-like"/>
    <property type="match status" value="1"/>
</dbReference>
<feature type="domain" description="SRCR" evidence="7">
    <location>
        <begin position="1"/>
        <end position="87"/>
    </location>
</feature>
<evidence type="ECO:0000256" key="4">
    <source>
        <dbReference type="ARBA" id="ARBA00023180"/>
    </source>
</evidence>
<dbReference type="InterPro" id="IPR001190">
    <property type="entry name" value="SRCR"/>
</dbReference>
<dbReference type="Pfam" id="PF00530">
    <property type="entry name" value="SRCR"/>
    <property type="match status" value="1"/>
</dbReference>
<dbReference type="GO" id="GO:0005886">
    <property type="term" value="C:plasma membrane"/>
    <property type="evidence" value="ECO:0007669"/>
    <property type="project" value="TreeGrafter"/>
</dbReference>
<dbReference type="Gene3D" id="3.10.250.10">
    <property type="entry name" value="SRCR-like domain"/>
    <property type="match status" value="1"/>
</dbReference>
<dbReference type="PROSITE" id="PS50287">
    <property type="entry name" value="SRCR_2"/>
    <property type="match status" value="1"/>
</dbReference>
<reference evidence="8" key="3">
    <citation type="submission" date="2025-09" db="UniProtKB">
        <authorList>
            <consortium name="Ensembl"/>
        </authorList>
    </citation>
    <scope>IDENTIFICATION</scope>
</reference>
<dbReference type="InterPro" id="IPR036772">
    <property type="entry name" value="SRCR-like_dom_sf"/>
</dbReference>
<dbReference type="GO" id="GO:0004252">
    <property type="term" value="F:serine-type endopeptidase activity"/>
    <property type="evidence" value="ECO:0007669"/>
    <property type="project" value="TreeGrafter"/>
</dbReference>
<dbReference type="Ensembl" id="ENSOTST00005176732.1">
    <property type="protein sequence ID" value="ENSOTSP00005154819.1"/>
    <property type="gene ID" value="ENSOTSG00005048285.1"/>
</dbReference>
<dbReference type="GeneTree" id="ENSGT00940000158131"/>
<feature type="disulfide bond" evidence="5">
    <location>
        <begin position="12"/>
        <end position="76"/>
    </location>
</feature>
<reference evidence="9" key="1">
    <citation type="journal article" date="2018" name="PLoS ONE">
        <title>Chinook salmon (Oncorhynchus tshawytscha) genome and transcriptome.</title>
        <authorList>
            <person name="Christensen K.A."/>
            <person name="Leong J.S."/>
            <person name="Sakhrani D."/>
            <person name="Biagi C.A."/>
            <person name="Minkley D.R."/>
            <person name="Withler R.E."/>
            <person name="Rondeau E.B."/>
            <person name="Koop B.F."/>
            <person name="Devlin R.H."/>
        </authorList>
    </citation>
    <scope>NUCLEOTIDE SEQUENCE [LARGE SCALE GENOMIC DNA]</scope>
</reference>